<dbReference type="Proteomes" id="UP000824179">
    <property type="component" value="Unassembled WGS sequence"/>
</dbReference>
<reference evidence="9" key="1">
    <citation type="submission" date="2020-10" db="EMBL/GenBank/DDBJ databases">
        <authorList>
            <person name="Gilroy R."/>
        </authorList>
    </citation>
    <scope>NUCLEOTIDE SEQUENCE</scope>
    <source>
        <strain evidence="9">ChiW25-3613</strain>
    </source>
</reference>
<keyword evidence="4 8" id="KW-0812">Transmembrane</keyword>
<dbReference type="GO" id="GO:0005385">
    <property type="term" value="F:zinc ion transmembrane transporter activity"/>
    <property type="evidence" value="ECO:0007669"/>
    <property type="project" value="TreeGrafter"/>
</dbReference>
<evidence type="ECO:0000313" key="9">
    <source>
        <dbReference type="EMBL" id="HIR39851.1"/>
    </source>
</evidence>
<comment type="caution">
    <text evidence="9">The sequence shown here is derived from an EMBL/GenBank/DDBJ whole genome shotgun (WGS) entry which is preliminary data.</text>
</comment>
<dbReference type="AlphaFoldDB" id="A0A9D1AIL4"/>
<dbReference type="PANTHER" id="PTHR11040:SF211">
    <property type="entry name" value="ZINC TRANSPORTER ZIP11"/>
    <property type="match status" value="1"/>
</dbReference>
<keyword evidence="6 8" id="KW-1133">Transmembrane helix</keyword>
<dbReference type="GO" id="GO:0005886">
    <property type="term" value="C:plasma membrane"/>
    <property type="evidence" value="ECO:0007669"/>
    <property type="project" value="UniProtKB-SubCell"/>
</dbReference>
<protein>
    <submittedName>
        <fullName evidence="9">ZIP family metal transporter</fullName>
    </submittedName>
</protein>
<feature type="transmembrane region" description="Helical" evidence="8">
    <location>
        <begin position="41"/>
        <end position="66"/>
    </location>
</feature>
<evidence type="ECO:0000313" key="10">
    <source>
        <dbReference type="Proteomes" id="UP000824179"/>
    </source>
</evidence>
<gene>
    <name evidence="9" type="ORF">IAB90_05655</name>
</gene>
<sequence length="256" mass="26680">MQWFFELSGWLQALIATTFTWALTAAGASLVFIYKKVSQSAFSFMMSSAAGIMLASTFFSLLLPALEYGQDYSYITLTLGFACGGLLIILTDVLIGRLHAFSDGKKKRCAVMVIAVTAHNVPEGLAIGVAFGAIASGGAVEGVAALMLAVGIGIQNFPEGMCVAFPLRANGMSRAKSFFIGQLSGAVEIVAGVVGALAVSLVTWILPFALSFSAGAMLAVVCSELIPESFKSGKIKATLGVIFGFVLMMALDIAFG</sequence>
<evidence type="ECO:0000256" key="3">
    <source>
        <dbReference type="ARBA" id="ARBA00022475"/>
    </source>
</evidence>
<dbReference type="EMBL" id="DVHB01000095">
    <property type="protein sequence ID" value="HIR39851.1"/>
    <property type="molecule type" value="Genomic_DNA"/>
</dbReference>
<evidence type="ECO:0000256" key="5">
    <source>
        <dbReference type="ARBA" id="ARBA00022833"/>
    </source>
</evidence>
<dbReference type="InterPro" id="IPR003689">
    <property type="entry name" value="ZIP"/>
</dbReference>
<feature type="transmembrane region" description="Helical" evidence="8">
    <location>
        <begin position="12"/>
        <end position="34"/>
    </location>
</feature>
<evidence type="ECO:0000256" key="8">
    <source>
        <dbReference type="SAM" id="Phobius"/>
    </source>
</evidence>
<evidence type="ECO:0000256" key="4">
    <source>
        <dbReference type="ARBA" id="ARBA00022692"/>
    </source>
</evidence>
<name>A0A9D1AIL4_9FIRM</name>
<evidence type="ECO:0000256" key="6">
    <source>
        <dbReference type="ARBA" id="ARBA00022989"/>
    </source>
</evidence>
<keyword evidence="5" id="KW-0862">Zinc</keyword>
<evidence type="ECO:0000256" key="2">
    <source>
        <dbReference type="ARBA" id="ARBA00006939"/>
    </source>
</evidence>
<accession>A0A9D1AIL4</accession>
<feature type="transmembrane region" description="Helical" evidence="8">
    <location>
        <begin position="238"/>
        <end position="255"/>
    </location>
</feature>
<evidence type="ECO:0000256" key="7">
    <source>
        <dbReference type="ARBA" id="ARBA00023136"/>
    </source>
</evidence>
<dbReference type="Pfam" id="PF02535">
    <property type="entry name" value="Zip"/>
    <property type="match status" value="1"/>
</dbReference>
<comment type="similarity">
    <text evidence="2">Belongs to the ZIP transporter (TC 2.A.5) family.</text>
</comment>
<organism evidence="9 10">
    <name type="scientific">Candidatus Coproplasma stercoripullorum</name>
    <dbReference type="NCBI Taxonomy" id="2840751"/>
    <lineage>
        <taxon>Bacteria</taxon>
        <taxon>Bacillati</taxon>
        <taxon>Bacillota</taxon>
        <taxon>Clostridia</taxon>
        <taxon>Eubacteriales</taxon>
        <taxon>Candidatus Coproplasma</taxon>
    </lineage>
</organism>
<proteinExistence type="inferred from homology"/>
<evidence type="ECO:0000256" key="1">
    <source>
        <dbReference type="ARBA" id="ARBA00004651"/>
    </source>
</evidence>
<keyword evidence="7 8" id="KW-0472">Membrane</keyword>
<feature type="transmembrane region" description="Helical" evidence="8">
    <location>
        <begin position="178"/>
        <end position="198"/>
    </location>
</feature>
<comment type="subcellular location">
    <subcellularLocation>
        <location evidence="1">Cell membrane</location>
        <topology evidence="1">Multi-pass membrane protein</topology>
    </subcellularLocation>
</comment>
<feature type="transmembrane region" description="Helical" evidence="8">
    <location>
        <begin position="72"/>
        <end position="98"/>
    </location>
</feature>
<feature type="transmembrane region" description="Helical" evidence="8">
    <location>
        <begin position="110"/>
        <end position="133"/>
    </location>
</feature>
<feature type="transmembrane region" description="Helical" evidence="8">
    <location>
        <begin position="204"/>
        <end position="226"/>
    </location>
</feature>
<dbReference type="PANTHER" id="PTHR11040">
    <property type="entry name" value="ZINC/IRON TRANSPORTER"/>
    <property type="match status" value="1"/>
</dbReference>
<reference evidence="9" key="2">
    <citation type="journal article" date="2021" name="PeerJ">
        <title>Extensive microbial diversity within the chicken gut microbiome revealed by metagenomics and culture.</title>
        <authorList>
            <person name="Gilroy R."/>
            <person name="Ravi A."/>
            <person name="Getino M."/>
            <person name="Pursley I."/>
            <person name="Horton D.L."/>
            <person name="Alikhan N.F."/>
            <person name="Baker D."/>
            <person name="Gharbi K."/>
            <person name="Hall N."/>
            <person name="Watson M."/>
            <person name="Adriaenssens E.M."/>
            <person name="Foster-Nyarko E."/>
            <person name="Jarju S."/>
            <person name="Secka A."/>
            <person name="Antonio M."/>
            <person name="Oren A."/>
            <person name="Chaudhuri R.R."/>
            <person name="La Ragione R."/>
            <person name="Hildebrand F."/>
            <person name="Pallen M.J."/>
        </authorList>
    </citation>
    <scope>NUCLEOTIDE SEQUENCE</scope>
    <source>
        <strain evidence="9">ChiW25-3613</strain>
    </source>
</reference>
<feature type="transmembrane region" description="Helical" evidence="8">
    <location>
        <begin position="139"/>
        <end position="157"/>
    </location>
</feature>
<keyword evidence="3" id="KW-1003">Cell membrane</keyword>